<evidence type="ECO:0000313" key="3">
    <source>
        <dbReference type="EMBL" id="MTH64380.1"/>
    </source>
</evidence>
<feature type="signal peptide" evidence="2">
    <location>
        <begin position="1"/>
        <end position="17"/>
    </location>
</feature>
<comment type="caution">
    <text evidence="3">The sequence shown here is derived from an EMBL/GenBank/DDBJ whole genome shotgun (WGS) entry which is preliminary data.</text>
</comment>
<feature type="region of interest" description="Disordered" evidence="1">
    <location>
        <begin position="28"/>
        <end position="53"/>
    </location>
</feature>
<keyword evidence="4" id="KW-1185">Reference proteome</keyword>
<dbReference type="PROSITE" id="PS51257">
    <property type="entry name" value="PROKAR_LIPOPROTEIN"/>
    <property type="match status" value="1"/>
</dbReference>
<sequence>MMTIRPIALLILPLLLAACETAPPGPPTVVGATTTLSVSPQQTGPRPMDEVPQQSLMPNGERVYGFASGCRIVIAPRRAVVQSEAGACELYHRDIALLYASGD</sequence>
<dbReference type="Proteomes" id="UP000478740">
    <property type="component" value="Unassembled WGS sequence"/>
</dbReference>
<evidence type="ECO:0000313" key="4">
    <source>
        <dbReference type="Proteomes" id="UP000478740"/>
    </source>
</evidence>
<reference evidence="3 4" key="1">
    <citation type="submission" date="2019-11" db="EMBL/GenBank/DDBJ databases">
        <authorList>
            <person name="Dong K."/>
        </authorList>
    </citation>
    <scope>NUCLEOTIDE SEQUENCE [LARGE SCALE GENOMIC DNA]</scope>
    <source>
        <strain evidence="3 4">DK608</strain>
    </source>
</reference>
<gene>
    <name evidence="3" type="ORF">GL284_08855</name>
</gene>
<dbReference type="RefSeq" id="WP_155044248.1">
    <property type="nucleotide sequence ID" value="NZ_WMIH01000007.1"/>
</dbReference>
<accession>A0A6L6IZ62</accession>
<feature type="chain" id="PRO_5026686555" evidence="2">
    <location>
        <begin position="18"/>
        <end position="103"/>
    </location>
</feature>
<organism evidence="3 4">
    <name type="scientific">Paracoccus shanxieyensis</name>
    <dbReference type="NCBI Taxonomy" id="2675752"/>
    <lineage>
        <taxon>Bacteria</taxon>
        <taxon>Pseudomonadati</taxon>
        <taxon>Pseudomonadota</taxon>
        <taxon>Alphaproteobacteria</taxon>
        <taxon>Rhodobacterales</taxon>
        <taxon>Paracoccaceae</taxon>
        <taxon>Paracoccus</taxon>
    </lineage>
</organism>
<dbReference type="AlphaFoldDB" id="A0A6L6IZ62"/>
<evidence type="ECO:0000256" key="1">
    <source>
        <dbReference type="SAM" id="MobiDB-lite"/>
    </source>
</evidence>
<keyword evidence="2" id="KW-0732">Signal</keyword>
<dbReference type="EMBL" id="WMII01000007">
    <property type="protein sequence ID" value="MTH64380.1"/>
    <property type="molecule type" value="Genomic_DNA"/>
</dbReference>
<proteinExistence type="predicted"/>
<evidence type="ECO:0000256" key="2">
    <source>
        <dbReference type="SAM" id="SignalP"/>
    </source>
</evidence>
<name>A0A6L6IZ62_9RHOB</name>
<protein>
    <submittedName>
        <fullName evidence="3">Uncharacterized protein</fullName>
    </submittedName>
</protein>